<dbReference type="Pfam" id="PF01636">
    <property type="entry name" value="APH"/>
    <property type="match status" value="1"/>
</dbReference>
<reference evidence="3" key="1">
    <citation type="journal article" date="2019" name="Int. J. Syst. Evol. Microbiol.">
        <title>The Global Catalogue of Microorganisms (GCM) 10K type strain sequencing project: providing services to taxonomists for standard genome sequencing and annotation.</title>
        <authorList>
            <consortium name="The Broad Institute Genomics Platform"/>
            <consortium name="The Broad Institute Genome Sequencing Center for Infectious Disease"/>
            <person name="Wu L."/>
            <person name="Ma J."/>
        </authorList>
    </citation>
    <scope>NUCLEOTIDE SEQUENCE [LARGE SCALE GENOMIC DNA]</scope>
    <source>
        <strain evidence="3">KCTC 52168</strain>
    </source>
</reference>
<dbReference type="RefSeq" id="WP_377302563.1">
    <property type="nucleotide sequence ID" value="NZ_CP180191.1"/>
</dbReference>
<evidence type="ECO:0000313" key="3">
    <source>
        <dbReference type="Proteomes" id="UP001595556"/>
    </source>
</evidence>
<keyword evidence="3" id="KW-1185">Reference proteome</keyword>
<organism evidence="2 3">
    <name type="scientific">Piscinibacterium candidicorallinum</name>
    <dbReference type="NCBI Taxonomy" id="1793872"/>
    <lineage>
        <taxon>Bacteria</taxon>
        <taxon>Pseudomonadati</taxon>
        <taxon>Pseudomonadota</taxon>
        <taxon>Betaproteobacteria</taxon>
        <taxon>Burkholderiales</taxon>
        <taxon>Piscinibacterium</taxon>
    </lineage>
</organism>
<dbReference type="EMBL" id="JBHRTI010000003">
    <property type="protein sequence ID" value="MFC3147086.1"/>
    <property type="molecule type" value="Genomic_DNA"/>
</dbReference>
<dbReference type="SUPFAM" id="SSF56112">
    <property type="entry name" value="Protein kinase-like (PK-like)"/>
    <property type="match status" value="1"/>
</dbReference>
<comment type="caution">
    <text evidence="2">The sequence shown here is derived from an EMBL/GenBank/DDBJ whole genome shotgun (WGS) entry which is preliminary data.</text>
</comment>
<evidence type="ECO:0000259" key="1">
    <source>
        <dbReference type="Pfam" id="PF01636"/>
    </source>
</evidence>
<sequence>MTPRDDTALAQACATLARRLGLGETAPEVIGRFSNRALWLSPQPVVARVPTGTTAVRNANAFAARECALVQHLAQQGAPVIGPLDGERAGPHQEGGWTISLWQRARVLPAAPDPVESAGALAACHAALRAVPPPLQARFARWQPFDEVDRLLAHAAVQARLSTEDRALLAAQSAALRAQLEANTAPLQLIHGDAHLNNALHTAQGMRWHDWEDAFLGPVEWDLACVVSGARVLGSHAAWSEAVLAAYPAPWDAERLHLCIHARTLFTVAWMAVLSGDDAEKLARLQGRLRWLHEQPAA</sequence>
<gene>
    <name evidence="2" type="ORF">ACFOEN_05455</name>
</gene>
<proteinExistence type="predicted"/>
<name>A0ABV7H693_9BURK</name>
<dbReference type="InterPro" id="IPR011009">
    <property type="entry name" value="Kinase-like_dom_sf"/>
</dbReference>
<dbReference type="InterPro" id="IPR002575">
    <property type="entry name" value="Aminoglycoside_PTrfase"/>
</dbReference>
<dbReference type="Proteomes" id="UP001595556">
    <property type="component" value="Unassembled WGS sequence"/>
</dbReference>
<accession>A0ABV7H693</accession>
<protein>
    <submittedName>
        <fullName evidence="2">Phosphotransferase family protein</fullName>
    </submittedName>
</protein>
<evidence type="ECO:0000313" key="2">
    <source>
        <dbReference type="EMBL" id="MFC3147086.1"/>
    </source>
</evidence>
<feature type="domain" description="Aminoglycoside phosphotransferase" evidence="1">
    <location>
        <begin position="33"/>
        <end position="253"/>
    </location>
</feature>
<dbReference type="Gene3D" id="3.90.1200.10">
    <property type="match status" value="1"/>
</dbReference>